<dbReference type="AlphaFoldDB" id="E8T514"/>
<keyword evidence="4" id="KW-1185">Reference proteome</keyword>
<dbReference type="SUPFAM" id="SSF56935">
    <property type="entry name" value="Porins"/>
    <property type="match status" value="1"/>
</dbReference>
<reference evidence="3" key="1">
    <citation type="submission" date="2011-01" db="EMBL/GenBank/DDBJ databases">
        <title>Complete sequence of chromosome of Thermovibrio ammonificans HB-1.</title>
        <authorList>
            <consortium name="US DOE Joint Genome Institute"/>
            <person name="Lucas S."/>
            <person name="Copeland A."/>
            <person name="Lapidus A."/>
            <person name="Cheng J.-F."/>
            <person name="Goodwin L."/>
            <person name="Pitluck S."/>
            <person name="Davenport K."/>
            <person name="Detter J.C."/>
            <person name="Han C."/>
            <person name="Tapia R."/>
            <person name="Land M."/>
            <person name="Hauser L."/>
            <person name="Kyrpides N."/>
            <person name="Ivanova N."/>
            <person name="Ovchinnikova G."/>
            <person name="Vetriani C."/>
            <person name="Woyke T."/>
        </authorList>
    </citation>
    <scope>NUCLEOTIDE SEQUENCE [LARGE SCALE GENOMIC DNA]</scope>
    <source>
        <strain evidence="3">HB-1</strain>
    </source>
</reference>
<dbReference type="InterPro" id="IPR053728">
    <property type="entry name" value="Alginate_Permeability_Chnl"/>
</dbReference>
<feature type="domain" description="Alginate export" evidence="2">
    <location>
        <begin position="105"/>
        <end position="331"/>
    </location>
</feature>
<feature type="signal peptide" evidence="1">
    <location>
        <begin position="1"/>
        <end position="25"/>
    </location>
</feature>
<name>E8T514_THEA1</name>
<evidence type="ECO:0000259" key="2">
    <source>
        <dbReference type="Pfam" id="PF13372"/>
    </source>
</evidence>
<dbReference type="eggNOG" id="COG3203">
    <property type="taxonomic scope" value="Bacteria"/>
</dbReference>
<organism evidence="3 4">
    <name type="scientific">Thermovibrio ammonificans (strain DSM 15698 / JCM 12110 / HB-1)</name>
    <dbReference type="NCBI Taxonomy" id="648996"/>
    <lineage>
        <taxon>Bacteria</taxon>
        <taxon>Pseudomonadati</taxon>
        <taxon>Aquificota</taxon>
        <taxon>Aquificia</taxon>
        <taxon>Desulfurobacteriales</taxon>
        <taxon>Desulfurobacteriaceae</taxon>
        <taxon>Thermovibrio</taxon>
    </lineage>
</organism>
<evidence type="ECO:0000313" key="4">
    <source>
        <dbReference type="Proteomes" id="UP000006362"/>
    </source>
</evidence>
<feature type="chain" id="PRO_5003231206" description="Alginate export domain-containing protein" evidence="1">
    <location>
        <begin position="26"/>
        <end position="475"/>
    </location>
</feature>
<proteinExistence type="predicted"/>
<dbReference type="InterPro" id="IPR025388">
    <property type="entry name" value="Alginate_export_dom"/>
</dbReference>
<dbReference type="Proteomes" id="UP000006362">
    <property type="component" value="Chromosome"/>
</dbReference>
<dbReference type="STRING" id="648996.Theam_1588"/>
<dbReference type="KEGG" id="tam:Theam_1588"/>
<evidence type="ECO:0000256" key="1">
    <source>
        <dbReference type="SAM" id="SignalP"/>
    </source>
</evidence>
<protein>
    <recommendedName>
        <fullName evidence="2">Alginate export domain-containing protein</fullName>
    </recommendedName>
</protein>
<dbReference type="EMBL" id="CP002444">
    <property type="protein sequence ID" value="ADU97546.1"/>
    <property type="molecule type" value="Genomic_DNA"/>
</dbReference>
<dbReference type="RefSeq" id="WP_013538331.1">
    <property type="nucleotide sequence ID" value="NC_014926.1"/>
</dbReference>
<evidence type="ECO:0000313" key="3">
    <source>
        <dbReference type="EMBL" id="ADU97546.1"/>
    </source>
</evidence>
<keyword evidence="1" id="KW-0732">Signal</keyword>
<dbReference type="Gene3D" id="2.40.160.100">
    <property type="match status" value="2"/>
</dbReference>
<dbReference type="Pfam" id="PF13372">
    <property type="entry name" value="Alginate_exp"/>
    <property type="match status" value="1"/>
</dbReference>
<sequence>MRKALKAATLMGLAAALIVPAAASAADMDMGSSKITIGGQLRERLEWWGAEAGSGKGAELGATYRARLNIKAELSDGVTAVFTPQAVGYWGENGQGLGLGESTSFTMHEAYLLLSNPFGIDNVIVKMGRQEVNLGNQRLVGAVGWSQAGRSLDGILVGYAAGNYGLAAFFYGKLNDAGKQDAWFRPQVEKEPDIDLYVTTWQGKFQPFGIGGTYEITNIYVNPTTSFAGLDMNVDTIYGRVTPAFETDMAKIKLNLEAAKQTGSAGGNDYKGYMFSIGAGADFDQVAWTPSLFVGYDYYSGDDNPDPNSDMKAFWSVLPTAHKWLGHADTVWVSTPFYKFNGNGLLDVTLQRSNAYTDAAGNTYFYNVAGVKDLYIKLHVKPLERVALGLDLHYFKAAKDLALYKQAAGSTTITKIDSYGKDIGWEADLEAKYKYSKNLCLSFGYDYFNPDDAYKAIAGDDKAEHHVWAQADVRF</sequence>
<dbReference type="HOGENOM" id="CLU_574824_0_0_0"/>
<accession>E8T514</accession>
<gene>
    <name evidence="3" type="ordered locus">Theam_1588</name>
</gene>